<dbReference type="AlphaFoldDB" id="F6H4C3"/>
<dbReference type="InParanoid" id="F6H4C3"/>
<dbReference type="HOGENOM" id="CLU_3407156_0_0_1"/>
<gene>
    <name evidence="1" type="ordered locus">VIT_07s0031g01950</name>
</gene>
<evidence type="ECO:0000313" key="1">
    <source>
        <dbReference type="EMBL" id="CCB47134.1"/>
    </source>
</evidence>
<proteinExistence type="predicted"/>
<dbReference type="EMBL" id="FN595233">
    <property type="protein sequence ID" value="CCB47134.1"/>
    <property type="molecule type" value="Genomic_DNA"/>
</dbReference>
<organism evidence="1 2">
    <name type="scientific">Vitis vinifera</name>
    <name type="common">Grape</name>
    <dbReference type="NCBI Taxonomy" id="29760"/>
    <lineage>
        <taxon>Eukaryota</taxon>
        <taxon>Viridiplantae</taxon>
        <taxon>Streptophyta</taxon>
        <taxon>Embryophyta</taxon>
        <taxon>Tracheophyta</taxon>
        <taxon>Spermatophyta</taxon>
        <taxon>Magnoliopsida</taxon>
        <taxon>eudicotyledons</taxon>
        <taxon>Gunneridae</taxon>
        <taxon>Pentapetalae</taxon>
        <taxon>rosids</taxon>
        <taxon>Vitales</taxon>
        <taxon>Vitaceae</taxon>
        <taxon>Viteae</taxon>
        <taxon>Vitis</taxon>
    </lineage>
</organism>
<sequence>MRFLILRSYNATAFCVFAHGGELFYSLIEV</sequence>
<dbReference type="Proteomes" id="UP000009183">
    <property type="component" value="Chromosome 7"/>
</dbReference>
<protein>
    <submittedName>
        <fullName evidence="1">Uncharacterized protein</fullName>
    </submittedName>
</protein>
<keyword evidence="2" id="KW-1185">Reference proteome</keyword>
<evidence type="ECO:0000313" key="2">
    <source>
        <dbReference type="Proteomes" id="UP000009183"/>
    </source>
</evidence>
<name>F6H4C3_VITVI</name>
<accession>F6H4C3</accession>
<reference evidence="2" key="1">
    <citation type="journal article" date="2007" name="Nature">
        <title>The grapevine genome sequence suggests ancestral hexaploidization in major angiosperm phyla.</title>
        <authorList>
            <consortium name="The French-Italian Public Consortium for Grapevine Genome Characterization."/>
            <person name="Jaillon O."/>
            <person name="Aury J.-M."/>
            <person name="Noel B."/>
            <person name="Policriti A."/>
            <person name="Clepet C."/>
            <person name="Casagrande A."/>
            <person name="Choisne N."/>
            <person name="Aubourg S."/>
            <person name="Vitulo N."/>
            <person name="Jubin C."/>
            <person name="Vezzi A."/>
            <person name="Legeai F."/>
            <person name="Hugueney P."/>
            <person name="Dasilva C."/>
            <person name="Horner D."/>
            <person name="Mica E."/>
            <person name="Jublot D."/>
            <person name="Poulain J."/>
            <person name="Bruyere C."/>
            <person name="Billault A."/>
            <person name="Segurens B."/>
            <person name="Gouyvenoux M."/>
            <person name="Ugarte E."/>
            <person name="Cattonaro F."/>
            <person name="Anthouard V."/>
            <person name="Vico V."/>
            <person name="Del Fabbro C."/>
            <person name="Alaux M."/>
            <person name="Di Gaspero G."/>
            <person name="Dumas V."/>
            <person name="Felice N."/>
            <person name="Paillard S."/>
            <person name="Juman I."/>
            <person name="Moroldo M."/>
            <person name="Scalabrin S."/>
            <person name="Canaguier A."/>
            <person name="Le Clainche I."/>
            <person name="Malacrida G."/>
            <person name="Durand E."/>
            <person name="Pesole G."/>
            <person name="Laucou V."/>
            <person name="Chatelet P."/>
            <person name="Merdinoglu D."/>
            <person name="Delledonne M."/>
            <person name="Pezzotti M."/>
            <person name="Lecharny A."/>
            <person name="Scarpelli C."/>
            <person name="Artiguenave F."/>
            <person name="Pe M.E."/>
            <person name="Valle G."/>
            <person name="Morgante M."/>
            <person name="Caboche M."/>
            <person name="Adam-Blondon A.-F."/>
            <person name="Weissenbach J."/>
            <person name="Quetier F."/>
            <person name="Wincker P."/>
        </authorList>
    </citation>
    <scope>NUCLEOTIDE SEQUENCE [LARGE SCALE GENOMIC DNA]</scope>
    <source>
        <strain evidence="2">cv. Pinot noir / PN40024</strain>
    </source>
</reference>
<dbReference type="PaxDb" id="29760-VIT_07s0031g01950.t01"/>